<proteinExistence type="predicted"/>
<dbReference type="EMBL" id="VTWH01000004">
    <property type="protein sequence ID" value="KAA0968929.1"/>
    <property type="molecule type" value="Genomic_DNA"/>
</dbReference>
<evidence type="ECO:0000313" key="3">
    <source>
        <dbReference type="Proteomes" id="UP000324738"/>
    </source>
</evidence>
<gene>
    <name evidence="2" type="ORF">FPY71_15300</name>
</gene>
<reference evidence="2 3" key="1">
    <citation type="submission" date="2019-08" db="EMBL/GenBank/DDBJ databases">
        <title>Aureimonas fodiniaquatilis sp. nov., isolated from a coal mine wastewater.</title>
        <authorList>
            <person name="Kim W."/>
        </authorList>
    </citation>
    <scope>NUCLEOTIDE SEQUENCE [LARGE SCALE GENOMIC DNA]</scope>
    <source>
        <strain evidence="2 3">CAU 1482</strain>
    </source>
</reference>
<dbReference type="AlphaFoldDB" id="A0A5B0DUP5"/>
<name>A0A5B0DUP5_9HYPH</name>
<dbReference type="OrthoDB" id="7908879at2"/>
<dbReference type="RefSeq" id="WP_149301203.1">
    <property type="nucleotide sequence ID" value="NZ_VTWH01000004.1"/>
</dbReference>
<feature type="signal peptide" evidence="1">
    <location>
        <begin position="1"/>
        <end position="18"/>
    </location>
</feature>
<comment type="caution">
    <text evidence="2">The sequence shown here is derived from an EMBL/GenBank/DDBJ whole genome shotgun (WGS) entry which is preliminary data.</text>
</comment>
<evidence type="ECO:0008006" key="4">
    <source>
        <dbReference type="Google" id="ProtNLM"/>
    </source>
</evidence>
<keyword evidence="1" id="KW-0732">Signal</keyword>
<feature type="chain" id="PRO_5022789256" description="Lipoprotein" evidence="1">
    <location>
        <begin position="19"/>
        <end position="90"/>
    </location>
</feature>
<sequence>MRTLIAVTLIALSLTACTAGGGATVYNGAFSTGPLPGESRCDNYARQTYWNAMEDRYDPEDGFLSSAMNEPGAQRAADIAYQRCLQGRLN</sequence>
<dbReference type="Proteomes" id="UP000324738">
    <property type="component" value="Unassembled WGS sequence"/>
</dbReference>
<protein>
    <recommendedName>
        <fullName evidence="4">Lipoprotein</fullName>
    </recommendedName>
</protein>
<evidence type="ECO:0000256" key="1">
    <source>
        <dbReference type="SAM" id="SignalP"/>
    </source>
</evidence>
<organism evidence="2 3">
    <name type="scientific">Aureimonas fodinaquatilis</name>
    <dbReference type="NCBI Taxonomy" id="2565783"/>
    <lineage>
        <taxon>Bacteria</taxon>
        <taxon>Pseudomonadati</taxon>
        <taxon>Pseudomonadota</taxon>
        <taxon>Alphaproteobacteria</taxon>
        <taxon>Hyphomicrobiales</taxon>
        <taxon>Aurantimonadaceae</taxon>
        <taxon>Aureimonas</taxon>
    </lineage>
</organism>
<keyword evidence="3" id="KW-1185">Reference proteome</keyword>
<dbReference type="PROSITE" id="PS51257">
    <property type="entry name" value="PROKAR_LIPOPROTEIN"/>
    <property type="match status" value="1"/>
</dbReference>
<evidence type="ECO:0000313" key="2">
    <source>
        <dbReference type="EMBL" id="KAA0968929.1"/>
    </source>
</evidence>
<accession>A0A5B0DUP5</accession>